<dbReference type="SUPFAM" id="SSF50475">
    <property type="entry name" value="FMN-binding split barrel"/>
    <property type="match status" value="1"/>
</dbReference>
<comment type="cofactor">
    <cofactor evidence="1">
        <name>FMN</name>
        <dbReference type="ChEBI" id="CHEBI:58210"/>
    </cofactor>
</comment>
<dbReference type="InterPro" id="IPR000659">
    <property type="entry name" value="Pyridox_Oxase"/>
</dbReference>
<feature type="domain" description="Pyridoxine 5'-phosphate oxidase dimerisation C-terminal" evidence="7">
    <location>
        <begin position="176"/>
        <end position="218"/>
    </location>
</feature>
<feature type="domain" description="Pyridoxamine 5'-phosphate oxidase N-terminal" evidence="6">
    <location>
        <begin position="38"/>
        <end position="162"/>
    </location>
</feature>
<comment type="caution">
    <text evidence="8">The sequence shown here is derived from an EMBL/GenBank/DDBJ whole genome shotgun (WGS) entry which is preliminary data.</text>
</comment>
<gene>
    <name evidence="8" type="ORF">RM479_14100</name>
</gene>
<keyword evidence="4" id="KW-0288">FMN</keyword>
<dbReference type="GO" id="GO:0004733">
    <property type="term" value="F:pyridoxamine phosphate oxidase activity"/>
    <property type="evidence" value="ECO:0007669"/>
    <property type="project" value="UniProtKB-EC"/>
</dbReference>
<accession>A0ABU2MAE9</accession>
<dbReference type="InterPro" id="IPR011576">
    <property type="entry name" value="Pyridox_Oxase_N"/>
</dbReference>
<name>A0ABU2MAE9_9ACTN</name>
<evidence type="ECO:0000256" key="5">
    <source>
        <dbReference type="ARBA" id="ARBA00023002"/>
    </source>
</evidence>
<evidence type="ECO:0000256" key="4">
    <source>
        <dbReference type="ARBA" id="ARBA00022643"/>
    </source>
</evidence>
<dbReference type="Proteomes" id="UP001183390">
    <property type="component" value="Unassembled WGS sequence"/>
</dbReference>
<dbReference type="Pfam" id="PF10590">
    <property type="entry name" value="PNP_phzG_C"/>
    <property type="match status" value="1"/>
</dbReference>
<dbReference type="InterPro" id="IPR012349">
    <property type="entry name" value="Split_barrel_FMN-bd"/>
</dbReference>
<dbReference type="PIRSF" id="PIRSF000190">
    <property type="entry name" value="Pyd_amn-ph_oxd"/>
    <property type="match status" value="1"/>
</dbReference>
<evidence type="ECO:0000259" key="6">
    <source>
        <dbReference type="Pfam" id="PF01243"/>
    </source>
</evidence>
<dbReference type="EC" id="1.4.3.5" evidence="8"/>
<reference evidence="9" key="1">
    <citation type="submission" date="2023-07" db="EMBL/GenBank/DDBJ databases">
        <title>30 novel species of actinomycetes from the DSMZ collection.</title>
        <authorList>
            <person name="Nouioui I."/>
        </authorList>
    </citation>
    <scope>NUCLEOTIDE SEQUENCE [LARGE SCALE GENOMIC DNA]</scope>
    <source>
        <strain evidence="9">DSM 44743</strain>
    </source>
</reference>
<dbReference type="PANTHER" id="PTHR10851:SF0">
    <property type="entry name" value="PYRIDOXINE-5'-PHOSPHATE OXIDASE"/>
    <property type="match status" value="1"/>
</dbReference>
<dbReference type="PANTHER" id="PTHR10851">
    <property type="entry name" value="PYRIDOXINE-5-PHOSPHATE OXIDASE"/>
    <property type="match status" value="1"/>
</dbReference>
<dbReference type="Pfam" id="PF01243">
    <property type="entry name" value="PNPOx_N"/>
    <property type="match status" value="1"/>
</dbReference>
<keyword evidence="9" id="KW-1185">Reference proteome</keyword>
<evidence type="ECO:0000256" key="2">
    <source>
        <dbReference type="ARBA" id="ARBA00007301"/>
    </source>
</evidence>
<sequence>MSIRDLLRGLPVFAGDLPEFDPSTAPDDPIALFVAWFEEAVTSGVSEPHAMTVATADESGAPSARVVILKDLTPEGWWFATTTTSRKGRELAVEPRAALLFHWREQGRQVRVRGTAGLASPEQCAADFLHRPLESRAAGLHGRQSDPLSDPAEMDRTFEESRARVEADPSLVPDDWGLYLVRPAEVEFWQGSPDRRHVRLRYLREKPEGPWERGLLWP</sequence>
<dbReference type="EMBL" id="JAVREP010000008">
    <property type="protein sequence ID" value="MDT0329548.1"/>
    <property type="molecule type" value="Genomic_DNA"/>
</dbReference>
<evidence type="ECO:0000256" key="3">
    <source>
        <dbReference type="ARBA" id="ARBA00022630"/>
    </source>
</evidence>
<dbReference type="NCBIfam" id="NF004231">
    <property type="entry name" value="PRK05679.1"/>
    <property type="match status" value="1"/>
</dbReference>
<protein>
    <submittedName>
        <fullName evidence="8">Pyridoxal 5'-phosphate synthase</fullName>
        <ecNumber evidence="8">1.4.3.5</ecNumber>
    </submittedName>
</protein>
<dbReference type="InterPro" id="IPR019576">
    <property type="entry name" value="Pyridoxamine_oxidase_dimer_C"/>
</dbReference>
<keyword evidence="5 8" id="KW-0560">Oxidoreductase</keyword>
<organism evidence="8 9">
    <name type="scientific">Nocardiopsis lambiniae</name>
    <dbReference type="NCBI Taxonomy" id="3075539"/>
    <lineage>
        <taxon>Bacteria</taxon>
        <taxon>Bacillati</taxon>
        <taxon>Actinomycetota</taxon>
        <taxon>Actinomycetes</taxon>
        <taxon>Streptosporangiales</taxon>
        <taxon>Nocardiopsidaceae</taxon>
        <taxon>Nocardiopsis</taxon>
    </lineage>
</organism>
<evidence type="ECO:0000259" key="7">
    <source>
        <dbReference type="Pfam" id="PF10590"/>
    </source>
</evidence>
<evidence type="ECO:0000313" key="8">
    <source>
        <dbReference type="EMBL" id="MDT0329548.1"/>
    </source>
</evidence>
<evidence type="ECO:0000256" key="1">
    <source>
        <dbReference type="ARBA" id="ARBA00001917"/>
    </source>
</evidence>
<evidence type="ECO:0000313" key="9">
    <source>
        <dbReference type="Proteomes" id="UP001183390"/>
    </source>
</evidence>
<dbReference type="RefSeq" id="WP_311512191.1">
    <property type="nucleotide sequence ID" value="NZ_JAVREP010000008.1"/>
</dbReference>
<keyword evidence="3" id="KW-0285">Flavoprotein</keyword>
<proteinExistence type="inferred from homology"/>
<comment type="similarity">
    <text evidence="2">Belongs to the pyridoxamine 5'-phosphate oxidase family.</text>
</comment>
<dbReference type="Gene3D" id="2.30.110.10">
    <property type="entry name" value="Electron Transport, Fmn-binding Protein, Chain A"/>
    <property type="match status" value="1"/>
</dbReference>